<evidence type="ECO:0000313" key="2">
    <source>
        <dbReference type="Proteomes" id="UP000007127"/>
    </source>
</evidence>
<sequence length="565" mass="62957">MRGMSDKTFEVRVQRGDRWIIHSTFDVEREALSEAEKLLKTKVSAVRVVRDWERADGRHVEKVILEKAGSSDGDDQDVRISHIDDAPLCDSDNDLIQFESRATINRLLRKYFDHEILTPSEVMYNYQNLRKLMFHDTLMPTAVDKVAGIHARATGGDYMAAMDKLHEAIDQLAARAREVEKVDLPAFEDVTISQVRDEIGNLRLAEDTDFLTMVALTRALSANRSWVGKLDLVLQLKGDEKDDAARQILDDVVTDILGSPVALKELLGSSSSFGEAIILHIDLAMGRARGNPGAADDILELLNPLFGAGLLAGAQNAMFDYIVRELRSPNTLTNRENAPDPMVGILDRLISEKGVSYDGPMVAALAERGARIRNIGGPRALIEGVAEITERLRANWRKMSWLLAVANSGIVESYGDELFKLLLGTVKDMQGLRAFCDSDAKPRAKMVTVSAMNQALLASELPNKQKQRIGRMLDEGLADYLVREKVIERIDNPSLHLRKRAYMLVQFCSSGVLIEGKSASMARKRVVGYLKQPNFTDKLVDDIKDMTAKEGTIRDFYALLQRSGF</sequence>
<protein>
    <recommendedName>
        <fullName evidence="3">HEAT repeat domain-containing protein</fullName>
    </recommendedName>
</protein>
<proteinExistence type="predicted"/>
<dbReference type="Proteomes" id="UP000007127">
    <property type="component" value="Chromosome"/>
</dbReference>
<accession>A0AB72UCQ3</accession>
<dbReference type="EMBL" id="CP004388">
    <property type="protein sequence ID" value="AJD51929.1"/>
    <property type="molecule type" value="Genomic_DNA"/>
</dbReference>
<dbReference type="AlphaFoldDB" id="A0AB72UCQ3"/>
<organism evidence="1 2">
    <name type="scientific">Thalassospira xiamenensis M-5 = DSM 17429</name>
    <dbReference type="NCBI Taxonomy" id="1123366"/>
    <lineage>
        <taxon>Bacteria</taxon>
        <taxon>Pseudomonadati</taxon>
        <taxon>Pseudomonadota</taxon>
        <taxon>Alphaproteobacteria</taxon>
        <taxon>Rhodospirillales</taxon>
        <taxon>Thalassospiraceae</taxon>
        <taxon>Thalassospira</taxon>
    </lineage>
</organism>
<evidence type="ECO:0000313" key="1">
    <source>
        <dbReference type="EMBL" id="AJD51929.1"/>
    </source>
</evidence>
<reference evidence="1 2" key="1">
    <citation type="journal article" date="2012" name="J. Bacteriol.">
        <title>Genome sequence of Thalassospira xiamenensis type strain M-5.</title>
        <authorList>
            <person name="Lai Q."/>
            <person name="Shao Z."/>
        </authorList>
    </citation>
    <scope>NUCLEOTIDE SEQUENCE [LARGE SCALE GENOMIC DNA]</scope>
    <source>
        <strain evidence="1 2">M-5</strain>
    </source>
</reference>
<gene>
    <name evidence="1" type="ORF">TH3_09055</name>
</gene>
<evidence type="ECO:0008006" key="3">
    <source>
        <dbReference type="Google" id="ProtNLM"/>
    </source>
</evidence>
<name>A0AB72UCQ3_9PROT</name>
<dbReference type="KEGG" id="txi:TH3_09055"/>